<dbReference type="Pfam" id="PF14355">
    <property type="entry name" value="Abi_C"/>
    <property type="match status" value="1"/>
</dbReference>
<dbReference type="InterPro" id="IPR026001">
    <property type="entry name" value="Abi-like_C"/>
</dbReference>
<gene>
    <name evidence="2" type="ORF">NFC81_13550</name>
</gene>
<evidence type="ECO:0000313" key="2">
    <source>
        <dbReference type="EMBL" id="WLD57728.1"/>
    </source>
</evidence>
<proteinExistence type="predicted"/>
<accession>A0AB38YEJ7</accession>
<feature type="domain" description="Abortive infection protein-like C-terminal" evidence="1">
    <location>
        <begin position="167"/>
        <end position="243"/>
    </location>
</feature>
<protein>
    <submittedName>
        <fullName evidence="2">Abortive infection family protein</fullName>
    </submittedName>
</protein>
<dbReference type="EMBL" id="CP101717">
    <property type="protein sequence ID" value="WLD57728.1"/>
    <property type="molecule type" value="Genomic_DNA"/>
</dbReference>
<evidence type="ECO:0000259" key="1">
    <source>
        <dbReference type="Pfam" id="PF14355"/>
    </source>
</evidence>
<name>A0AB38YEJ7_9GAMM</name>
<organism evidence="2">
    <name type="scientific">Salinispirillum sp. LH 10-3-1</name>
    <dbReference type="NCBI Taxonomy" id="2952525"/>
    <lineage>
        <taxon>Bacteria</taxon>
        <taxon>Pseudomonadati</taxon>
        <taxon>Pseudomonadota</taxon>
        <taxon>Gammaproteobacteria</taxon>
        <taxon>Oceanospirillales</taxon>
        <taxon>Saccharospirillaceae</taxon>
        <taxon>Salinispirillum</taxon>
    </lineage>
</organism>
<dbReference type="AlphaFoldDB" id="A0AB38YEJ7"/>
<sequence>MDVIQELETDYERAVCLQNILIARATGETPSPGDYQLLRQLLLEKASIKQLMPGFVRTNRDLNQFWQFIKYEFKKYQERRDFIYTEFQPLLDSLEGKNVAPADTSISDALKTFDEEGVHAAWEKALGRRANDPEGAITAARSLLETVCKHILDIQKVPYNSKKIEIHELYKLVAKELNLSPDQHNEAIFKQILGGCSAIVGGLGTLRNRLGDAHGQGKIRAKPSPRHAELAVNLAGSMAIFLVSSWNERHSNKT</sequence>
<dbReference type="RefSeq" id="WP_304995014.1">
    <property type="nucleotide sequence ID" value="NZ_CP101717.1"/>
</dbReference>
<reference evidence="2" key="1">
    <citation type="submission" date="2022-07" db="EMBL/GenBank/DDBJ databases">
        <title>Complete genome sequence of Salinispirillum sp. LH10-3-1 capable of multiple carbohydrate inversion isolated from a soda lake.</title>
        <authorList>
            <person name="Liu J."/>
            <person name="Zhai Y."/>
            <person name="Zhang H."/>
            <person name="Yang H."/>
            <person name="Qu J."/>
            <person name="Li J."/>
        </authorList>
    </citation>
    <scope>NUCLEOTIDE SEQUENCE</scope>
    <source>
        <strain evidence="2">LH 10-3-1</strain>
    </source>
</reference>